<reference evidence="1 2" key="1">
    <citation type="submission" date="2019-10" db="EMBL/GenBank/DDBJ databases">
        <authorList>
            <person name="Karimi E."/>
        </authorList>
    </citation>
    <scope>NUCLEOTIDE SEQUENCE [LARGE SCALE GENOMIC DNA]</scope>
    <source>
        <strain evidence="1">Bacillus sp. 348</strain>
    </source>
</reference>
<organism evidence="1 2">
    <name type="scientific">Bacillus altitudinis</name>
    <dbReference type="NCBI Taxonomy" id="293387"/>
    <lineage>
        <taxon>Bacteria</taxon>
        <taxon>Bacillati</taxon>
        <taxon>Bacillota</taxon>
        <taxon>Bacilli</taxon>
        <taxon>Bacillales</taxon>
        <taxon>Bacillaceae</taxon>
        <taxon>Bacillus</taxon>
    </lineage>
</organism>
<evidence type="ECO:0008006" key="3">
    <source>
        <dbReference type="Google" id="ProtNLM"/>
    </source>
</evidence>
<sequence length="196" mass="22780">MQLFHYHYWTPFVEETEQAYTSLGFEVKGRFAKEGSFPPPQTWDDFREKKPSFRIIEMRKGQINITFGYSKKVLFDHIGFLVTDDEYDQLLVQAQKRNWAIQTGERRTFLSTPLRLRLELQRRTDVIETGEEAIAEMTIAVPDLTHTPAVDQLLDGLTQPIHWKKGERLSLLEVKMMDSHGMNTTDPNGVHVLKQG</sequence>
<dbReference type="InterPro" id="IPR029068">
    <property type="entry name" value="Glyas_Bleomycin-R_OHBP_Dase"/>
</dbReference>
<name>A0A653LWH5_BACAB</name>
<dbReference type="SUPFAM" id="SSF54593">
    <property type="entry name" value="Glyoxalase/Bleomycin resistance protein/Dihydroxybiphenyl dioxygenase"/>
    <property type="match status" value="1"/>
</dbReference>
<dbReference type="RefSeq" id="WP_159160218.1">
    <property type="nucleotide sequence ID" value="NZ_CP069098.1"/>
</dbReference>
<evidence type="ECO:0000313" key="1">
    <source>
        <dbReference type="EMBL" id="VXA96482.1"/>
    </source>
</evidence>
<proteinExistence type="predicted"/>
<dbReference type="AlphaFoldDB" id="A0A653LWH5"/>
<evidence type="ECO:0000313" key="2">
    <source>
        <dbReference type="Proteomes" id="UP000433089"/>
    </source>
</evidence>
<accession>A0A653LWH5</accession>
<dbReference type="Proteomes" id="UP000433089">
    <property type="component" value="Unassembled WGS sequence"/>
</dbReference>
<dbReference type="EMBL" id="CABWLH010000006">
    <property type="protein sequence ID" value="VXA96482.1"/>
    <property type="molecule type" value="Genomic_DNA"/>
</dbReference>
<protein>
    <recommendedName>
        <fullName evidence="3">Glyoxalase-like domain-containing protein</fullName>
    </recommendedName>
</protein>
<gene>
    <name evidence="1" type="ORF">BACI348_140123</name>
</gene>